<dbReference type="Gene3D" id="3.40.50.80">
    <property type="entry name" value="Nucleotide-binding domain of ferredoxin-NADP reductase (FNR) module"/>
    <property type="match status" value="1"/>
</dbReference>
<dbReference type="PANTHER" id="PTHR43513:SF1">
    <property type="entry name" value="ANAEROBIC SULFITE REDUCTASE SUBUNIT B"/>
    <property type="match status" value="1"/>
</dbReference>
<dbReference type="Pfam" id="PF00970">
    <property type="entry name" value="FAD_binding_6"/>
    <property type="match status" value="1"/>
</dbReference>
<keyword evidence="7" id="KW-0408">Iron</keyword>
<dbReference type="PRINTS" id="PR00406">
    <property type="entry name" value="CYTB5RDTASE"/>
</dbReference>
<dbReference type="PROSITE" id="PS51384">
    <property type="entry name" value="FAD_FR"/>
    <property type="match status" value="1"/>
</dbReference>
<dbReference type="SUPFAM" id="SSF52343">
    <property type="entry name" value="Ferredoxin reductase-like, C-terminal NADP-linked domain"/>
    <property type="match status" value="1"/>
</dbReference>
<comment type="caution">
    <text evidence="11">The sequence shown here is derived from an EMBL/GenBank/DDBJ whole genome shotgun (WGS) entry which is preliminary data.</text>
</comment>
<dbReference type="InterPro" id="IPR008333">
    <property type="entry name" value="Cbr1-like_FAD-bd_dom"/>
</dbReference>
<keyword evidence="1" id="KW-0813">Transport</keyword>
<evidence type="ECO:0000256" key="6">
    <source>
        <dbReference type="ARBA" id="ARBA00022982"/>
    </source>
</evidence>
<keyword evidence="6" id="KW-0249">Electron transport</keyword>
<evidence type="ECO:0000313" key="11">
    <source>
        <dbReference type="EMBL" id="KKM19108.1"/>
    </source>
</evidence>
<dbReference type="GO" id="GO:0016491">
    <property type="term" value="F:oxidoreductase activity"/>
    <property type="evidence" value="ECO:0007669"/>
    <property type="project" value="InterPro"/>
</dbReference>
<keyword evidence="4" id="KW-0479">Metal-binding</keyword>
<comment type="cofactor">
    <cofactor evidence="9">
        <name>[2Fe-2S] cluster</name>
        <dbReference type="ChEBI" id="CHEBI:190135"/>
    </cofactor>
</comment>
<accession>A0A0F9KAI2</accession>
<evidence type="ECO:0000256" key="3">
    <source>
        <dbReference type="ARBA" id="ARBA00022714"/>
    </source>
</evidence>
<dbReference type="Pfam" id="PF10418">
    <property type="entry name" value="DHODB_Fe-S_bind"/>
    <property type="match status" value="1"/>
</dbReference>
<proteinExistence type="predicted"/>
<dbReference type="Gene3D" id="2.40.30.10">
    <property type="entry name" value="Translation factors"/>
    <property type="match status" value="1"/>
</dbReference>
<sequence>MNATNPYRPILTTIQKVTVENEARDLKTFQLAFCNDQDADNFQYRCGQFGALTVFGVGECPIGIASSPMDKGILEFTVKRYPDGLVTNALHNCRVGDRIGVRGPLGNSFPLERMEGKNVVVIGGGFAFTTLRSTIRFMLHDANRARFEAITIVYGARSPGELLYKDELTEWEALDSIKTHITVDKGDDDWKGREGFVPAVLEEVAPSPDNAIALLCGPPIMLKYTLPVLEKLRFAPSEIITSLEMRMKCGIGLCGRCNIGSKYVCQDGPVFTYEELLALPAEL</sequence>
<gene>
    <name evidence="11" type="ORF">LCGC14_1658970</name>
</gene>
<evidence type="ECO:0000256" key="9">
    <source>
        <dbReference type="ARBA" id="ARBA00034078"/>
    </source>
</evidence>
<keyword evidence="8" id="KW-0411">Iron-sulfur</keyword>
<dbReference type="InterPro" id="IPR017938">
    <property type="entry name" value="Riboflavin_synthase-like_b-brl"/>
</dbReference>
<evidence type="ECO:0000256" key="4">
    <source>
        <dbReference type="ARBA" id="ARBA00022723"/>
    </source>
</evidence>
<dbReference type="InterPro" id="IPR019480">
    <property type="entry name" value="Dihydroorotate_DH_Fe-S-bd"/>
</dbReference>
<dbReference type="EMBL" id="LAZR01014065">
    <property type="protein sequence ID" value="KKM19108.1"/>
    <property type="molecule type" value="Genomic_DNA"/>
</dbReference>
<evidence type="ECO:0000259" key="10">
    <source>
        <dbReference type="PROSITE" id="PS51384"/>
    </source>
</evidence>
<dbReference type="SUPFAM" id="SSF63380">
    <property type="entry name" value="Riboflavin synthase domain-like"/>
    <property type="match status" value="1"/>
</dbReference>
<dbReference type="InterPro" id="IPR012165">
    <property type="entry name" value="Cyt_c3_hydrogenase_gsu"/>
</dbReference>
<dbReference type="PANTHER" id="PTHR43513">
    <property type="entry name" value="DIHYDROOROTATE DEHYDROGENASE B (NAD(+)), ELECTRON TRANSFER SUBUNIT"/>
    <property type="match status" value="1"/>
</dbReference>
<keyword evidence="3" id="KW-0001">2Fe-2S</keyword>
<dbReference type="GO" id="GO:0050660">
    <property type="term" value="F:flavin adenine dinucleotide binding"/>
    <property type="evidence" value="ECO:0007669"/>
    <property type="project" value="InterPro"/>
</dbReference>
<dbReference type="GO" id="GO:0046872">
    <property type="term" value="F:metal ion binding"/>
    <property type="evidence" value="ECO:0007669"/>
    <property type="project" value="UniProtKB-KW"/>
</dbReference>
<reference evidence="11" key="1">
    <citation type="journal article" date="2015" name="Nature">
        <title>Complex archaea that bridge the gap between prokaryotes and eukaryotes.</title>
        <authorList>
            <person name="Spang A."/>
            <person name="Saw J.H."/>
            <person name="Jorgensen S.L."/>
            <person name="Zaremba-Niedzwiedzka K."/>
            <person name="Martijn J."/>
            <person name="Lind A.E."/>
            <person name="van Eijk R."/>
            <person name="Schleper C."/>
            <person name="Guy L."/>
            <person name="Ettema T.J."/>
        </authorList>
    </citation>
    <scope>NUCLEOTIDE SEQUENCE</scope>
</reference>
<evidence type="ECO:0000256" key="1">
    <source>
        <dbReference type="ARBA" id="ARBA00022448"/>
    </source>
</evidence>
<evidence type="ECO:0000256" key="7">
    <source>
        <dbReference type="ARBA" id="ARBA00023004"/>
    </source>
</evidence>
<organism evidence="11">
    <name type="scientific">marine sediment metagenome</name>
    <dbReference type="NCBI Taxonomy" id="412755"/>
    <lineage>
        <taxon>unclassified sequences</taxon>
        <taxon>metagenomes</taxon>
        <taxon>ecological metagenomes</taxon>
    </lineage>
</organism>
<dbReference type="PIRSF" id="PIRSF006816">
    <property type="entry name" value="Cyc3_hyd_g"/>
    <property type="match status" value="1"/>
</dbReference>
<dbReference type="InterPro" id="IPR039261">
    <property type="entry name" value="FNR_nucleotide-bd"/>
</dbReference>
<dbReference type="CDD" id="cd06221">
    <property type="entry name" value="sulfite_reductase_like"/>
    <property type="match status" value="1"/>
</dbReference>
<dbReference type="Gene3D" id="2.10.240.10">
    <property type="entry name" value="Dihydroorotate dehydrogenase, electron transfer subunit"/>
    <property type="match status" value="1"/>
</dbReference>
<evidence type="ECO:0000256" key="5">
    <source>
        <dbReference type="ARBA" id="ARBA00022827"/>
    </source>
</evidence>
<dbReference type="InterPro" id="IPR017927">
    <property type="entry name" value="FAD-bd_FR_type"/>
</dbReference>
<feature type="domain" description="FAD-binding FR-type" evidence="10">
    <location>
        <begin position="4"/>
        <end position="111"/>
    </location>
</feature>
<dbReference type="InterPro" id="IPR001433">
    <property type="entry name" value="OxRdtase_FAD/NAD-bd"/>
</dbReference>
<dbReference type="GO" id="GO:0051537">
    <property type="term" value="F:2 iron, 2 sulfur cluster binding"/>
    <property type="evidence" value="ECO:0007669"/>
    <property type="project" value="UniProtKB-KW"/>
</dbReference>
<evidence type="ECO:0000256" key="2">
    <source>
        <dbReference type="ARBA" id="ARBA00022630"/>
    </source>
</evidence>
<name>A0A0F9KAI2_9ZZZZ</name>
<dbReference type="GO" id="GO:0006221">
    <property type="term" value="P:pyrimidine nucleotide biosynthetic process"/>
    <property type="evidence" value="ECO:0007669"/>
    <property type="project" value="InterPro"/>
</dbReference>
<keyword evidence="2" id="KW-0285">Flavoprotein</keyword>
<evidence type="ECO:0000256" key="8">
    <source>
        <dbReference type="ARBA" id="ARBA00023014"/>
    </source>
</evidence>
<dbReference type="InterPro" id="IPR050353">
    <property type="entry name" value="PyrK_electron_transfer"/>
</dbReference>
<protein>
    <recommendedName>
        <fullName evidence="10">FAD-binding FR-type domain-containing protein</fullName>
    </recommendedName>
</protein>
<dbReference type="AlphaFoldDB" id="A0A0F9KAI2"/>
<keyword evidence="5" id="KW-0274">FAD</keyword>
<dbReference type="InterPro" id="IPR037117">
    <property type="entry name" value="Dihydroorotate_DH_ele_sf"/>
</dbReference>
<dbReference type="Pfam" id="PF00175">
    <property type="entry name" value="NAD_binding_1"/>
    <property type="match status" value="1"/>
</dbReference>